<evidence type="ECO:0000256" key="1">
    <source>
        <dbReference type="SAM" id="MobiDB-lite"/>
    </source>
</evidence>
<accession>A0AA39QSG2</accession>
<sequence length="73" mass="8029">MPYNNKSPSLTGAALARLANPPKSQCSTWAEKPETHEQVAVGQETSRSTKKTKKFLKDIEKSIKGDTARTARI</sequence>
<protein>
    <submittedName>
        <fullName evidence="2">Uncharacterized protein</fullName>
    </submittedName>
</protein>
<name>A0AA39QSG2_9LECA</name>
<gene>
    <name evidence="2" type="ORF">JMJ35_009414</name>
</gene>
<dbReference type="EMBL" id="JAFEKC020000021">
    <property type="protein sequence ID" value="KAK0508330.1"/>
    <property type="molecule type" value="Genomic_DNA"/>
</dbReference>
<keyword evidence="3" id="KW-1185">Reference proteome</keyword>
<evidence type="ECO:0000313" key="3">
    <source>
        <dbReference type="Proteomes" id="UP001166286"/>
    </source>
</evidence>
<dbReference type="Proteomes" id="UP001166286">
    <property type="component" value="Unassembled WGS sequence"/>
</dbReference>
<dbReference type="AlphaFoldDB" id="A0AA39QSG2"/>
<reference evidence="2" key="1">
    <citation type="submission" date="2023-03" db="EMBL/GenBank/DDBJ databases">
        <title>Complete genome of Cladonia borealis.</title>
        <authorList>
            <person name="Park H."/>
        </authorList>
    </citation>
    <scope>NUCLEOTIDE SEQUENCE</scope>
    <source>
        <strain evidence="2">ANT050790</strain>
    </source>
</reference>
<evidence type="ECO:0000313" key="2">
    <source>
        <dbReference type="EMBL" id="KAK0508330.1"/>
    </source>
</evidence>
<feature type="region of interest" description="Disordered" evidence="1">
    <location>
        <begin position="33"/>
        <end position="52"/>
    </location>
</feature>
<comment type="caution">
    <text evidence="2">The sequence shown here is derived from an EMBL/GenBank/DDBJ whole genome shotgun (WGS) entry which is preliminary data.</text>
</comment>
<organism evidence="2 3">
    <name type="scientific">Cladonia borealis</name>
    <dbReference type="NCBI Taxonomy" id="184061"/>
    <lineage>
        <taxon>Eukaryota</taxon>
        <taxon>Fungi</taxon>
        <taxon>Dikarya</taxon>
        <taxon>Ascomycota</taxon>
        <taxon>Pezizomycotina</taxon>
        <taxon>Lecanoromycetes</taxon>
        <taxon>OSLEUM clade</taxon>
        <taxon>Lecanoromycetidae</taxon>
        <taxon>Lecanorales</taxon>
        <taxon>Lecanorineae</taxon>
        <taxon>Cladoniaceae</taxon>
        <taxon>Cladonia</taxon>
    </lineage>
</organism>
<proteinExistence type="predicted"/>